<proteinExistence type="predicted"/>
<protein>
    <recommendedName>
        <fullName evidence="1">DUF3475 domain-containing protein</fullName>
    </recommendedName>
</protein>
<dbReference type="InterPro" id="IPR045021">
    <property type="entry name" value="PSI1/2/3"/>
</dbReference>
<accession>A0A8R7U0Y6</accession>
<reference evidence="2" key="3">
    <citation type="submission" date="2022-06" db="UniProtKB">
        <authorList>
            <consortium name="EnsemblPlants"/>
        </authorList>
    </citation>
    <scope>IDENTIFICATION</scope>
</reference>
<keyword evidence="3" id="KW-1185">Reference proteome</keyword>
<dbReference type="InterPro" id="IPR021864">
    <property type="entry name" value="DUF3475"/>
</dbReference>
<reference evidence="3" key="1">
    <citation type="journal article" date="2013" name="Nature">
        <title>Draft genome of the wheat A-genome progenitor Triticum urartu.</title>
        <authorList>
            <person name="Ling H.Q."/>
            <person name="Zhao S."/>
            <person name="Liu D."/>
            <person name="Wang J."/>
            <person name="Sun H."/>
            <person name="Zhang C."/>
            <person name="Fan H."/>
            <person name="Li D."/>
            <person name="Dong L."/>
            <person name="Tao Y."/>
            <person name="Gao C."/>
            <person name="Wu H."/>
            <person name="Li Y."/>
            <person name="Cui Y."/>
            <person name="Guo X."/>
            <person name="Zheng S."/>
            <person name="Wang B."/>
            <person name="Yu K."/>
            <person name="Liang Q."/>
            <person name="Yang W."/>
            <person name="Lou X."/>
            <person name="Chen J."/>
            <person name="Feng M."/>
            <person name="Jian J."/>
            <person name="Zhang X."/>
            <person name="Luo G."/>
            <person name="Jiang Y."/>
            <person name="Liu J."/>
            <person name="Wang Z."/>
            <person name="Sha Y."/>
            <person name="Zhang B."/>
            <person name="Wu H."/>
            <person name="Tang D."/>
            <person name="Shen Q."/>
            <person name="Xue P."/>
            <person name="Zou S."/>
            <person name="Wang X."/>
            <person name="Liu X."/>
            <person name="Wang F."/>
            <person name="Yang Y."/>
            <person name="An X."/>
            <person name="Dong Z."/>
            <person name="Zhang K."/>
            <person name="Zhang X."/>
            <person name="Luo M.C."/>
            <person name="Dvorak J."/>
            <person name="Tong Y."/>
            <person name="Wang J."/>
            <person name="Yang H."/>
            <person name="Li Z."/>
            <person name="Wang D."/>
            <person name="Zhang A."/>
            <person name="Wang J."/>
        </authorList>
    </citation>
    <scope>NUCLEOTIDE SEQUENCE</scope>
    <source>
        <strain evidence="3">cv. G1812</strain>
    </source>
</reference>
<evidence type="ECO:0000313" key="3">
    <source>
        <dbReference type="Proteomes" id="UP000015106"/>
    </source>
</evidence>
<dbReference type="Gramene" id="TuG1812G0300005416.01.T01">
    <property type="protein sequence ID" value="TuG1812G0300005416.01.T01"/>
    <property type="gene ID" value="TuG1812G0300005416.01"/>
</dbReference>
<reference evidence="2" key="2">
    <citation type="submission" date="2018-03" db="EMBL/GenBank/DDBJ databases">
        <title>The Triticum urartu genome reveals the dynamic nature of wheat genome evolution.</title>
        <authorList>
            <person name="Ling H."/>
            <person name="Ma B."/>
            <person name="Shi X."/>
            <person name="Liu H."/>
            <person name="Dong L."/>
            <person name="Sun H."/>
            <person name="Cao Y."/>
            <person name="Gao Q."/>
            <person name="Zheng S."/>
            <person name="Li Y."/>
            <person name="Yu Y."/>
            <person name="Du H."/>
            <person name="Qi M."/>
            <person name="Li Y."/>
            <person name="Yu H."/>
            <person name="Cui Y."/>
            <person name="Wang N."/>
            <person name="Chen C."/>
            <person name="Wu H."/>
            <person name="Zhao Y."/>
            <person name="Zhang J."/>
            <person name="Li Y."/>
            <person name="Zhou W."/>
            <person name="Zhang B."/>
            <person name="Hu W."/>
            <person name="Eijk M."/>
            <person name="Tang J."/>
            <person name="Witsenboer H."/>
            <person name="Zhao S."/>
            <person name="Li Z."/>
            <person name="Zhang A."/>
            <person name="Wang D."/>
            <person name="Liang C."/>
        </authorList>
    </citation>
    <scope>NUCLEOTIDE SEQUENCE [LARGE SCALE GENOMIC DNA]</scope>
    <source>
        <strain evidence="2">cv. G1812</strain>
    </source>
</reference>
<dbReference type="EnsemblPlants" id="TuG1812G0300005416.01.T01">
    <property type="protein sequence ID" value="TuG1812G0300005416.01.T01"/>
    <property type="gene ID" value="TuG1812G0300005416.01"/>
</dbReference>
<dbReference type="GO" id="GO:0045927">
    <property type="term" value="P:positive regulation of growth"/>
    <property type="evidence" value="ECO:0007669"/>
    <property type="project" value="InterPro"/>
</dbReference>
<dbReference type="Pfam" id="PF11961">
    <property type="entry name" value="DUF3475"/>
    <property type="match status" value="1"/>
</dbReference>
<sequence>AAPTLALLRPWRPRKQEVANTIGKSYNLMKFLPEQSLRNLKSAVLQSQGVRCLVPDDCKKLLALVRAEKEKSTALSR</sequence>
<dbReference type="AlphaFoldDB" id="A0A8R7U0Y6"/>
<organism evidence="2 3">
    <name type="scientific">Triticum urartu</name>
    <name type="common">Red wild einkorn</name>
    <name type="synonym">Crithodium urartu</name>
    <dbReference type="NCBI Taxonomy" id="4572"/>
    <lineage>
        <taxon>Eukaryota</taxon>
        <taxon>Viridiplantae</taxon>
        <taxon>Streptophyta</taxon>
        <taxon>Embryophyta</taxon>
        <taxon>Tracheophyta</taxon>
        <taxon>Spermatophyta</taxon>
        <taxon>Magnoliopsida</taxon>
        <taxon>Liliopsida</taxon>
        <taxon>Poales</taxon>
        <taxon>Poaceae</taxon>
        <taxon>BOP clade</taxon>
        <taxon>Pooideae</taxon>
        <taxon>Triticodae</taxon>
        <taxon>Triticeae</taxon>
        <taxon>Triticinae</taxon>
        <taxon>Triticum</taxon>
    </lineage>
</organism>
<feature type="domain" description="DUF3475" evidence="1">
    <location>
        <begin position="17"/>
        <end position="69"/>
    </location>
</feature>
<dbReference type="PANTHER" id="PTHR31730:SF31">
    <property type="entry name" value="DUF668 DOMAIN-CONTAINING PROTEIN"/>
    <property type="match status" value="1"/>
</dbReference>
<name>A0A8R7U0Y6_TRIUA</name>
<evidence type="ECO:0000259" key="1">
    <source>
        <dbReference type="Pfam" id="PF11961"/>
    </source>
</evidence>
<evidence type="ECO:0000313" key="2">
    <source>
        <dbReference type="EnsemblPlants" id="TuG1812G0300005416.01.T01"/>
    </source>
</evidence>
<dbReference type="Proteomes" id="UP000015106">
    <property type="component" value="Chromosome 3"/>
</dbReference>
<dbReference type="PANTHER" id="PTHR31730">
    <property type="entry name" value="OS01G0873900 PROTEIN"/>
    <property type="match status" value="1"/>
</dbReference>